<accession>A0ABP7JWZ1</accession>
<dbReference type="Proteomes" id="UP001399917">
    <property type="component" value="Unassembled WGS sequence"/>
</dbReference>
<protein>
    <submittedName>
        <fullName evidence="1">Uncharacterized protein</fullName>
    </submittedName>
</protein>
<reference evidence="2" key="1">
    <citation type="journal article" date="2019" name="Int. J. Syst. Evol. Microbiol.">
        <title>The Global Catalogue of Microorganisms (GCM) 10K type strain sequencing project: providing services to taxonomists for standard genome sequencing and annotation.</title>
        <authorList>
            <consortium name="The Broad Institute Genomics Platform"/>
            <consortium name="The Broad Institute Genome Sequencing Center for Infectious Disease"/>
            <person name="Wu L."/>
            <person name="Ma J."/>
        </authorList>
    </citation>
    <scope>NUCLEOTIDE SEQUENCE [LARGE SCALE GENOMIC DNA]</scope>
    <source>
        <strain evidence="2">JCM 17190</strain>
    </source>
</reference>
<sequence>MYKYGAEVSGLTYNPSTRRFEALVIFHEAEDRASYPVALALPIDTDFGKVSRLMIRAAQQLRSDDRGATVSRLVEMASQTNALTGSGHSLH</sequence>
<dbReference type="EMBL" id="BAABDF010000003">
    <property type="protein sequence ID" value="GAA3856545.1"/>
    <property type="molecule type" value="Genomic_DNA"/>
</dbReference>
<comment type="caution">
    <text evidence="1">The sequence shown here is derived from an EMBL/GenBank/DDBJ whole genome shotgun (WGS) entry which is preliminary data.</text>
</comment>
<name>A0ABP7JWZ1_9RHOB</name>
<gene>
    <name evidence="1" type="ORF">GCM10022404_04390</name>
</gene>
<dbReference type="RefSeq" id="WP_344842883.1">
    <property type="nucleotide sequence ID" value="NZ_BAABDF010000003.1"/>
</dbReference>
<organism evidence="1 2">
    <name type="scientific">Celeribacter arenosi</name>
    <dbReference type="NCBI Taxonomy" id="792649"/>
    <lineage>
        <taxon>Bacteria</taxon>
        <taxon>Pseudomonadati</taxon>
        <taxon>Pseudomonadota</taxon>
        <taxon>Alphaproteobacteria</taxon>
        <taxon>Rhodobacterales</taxon>
        <taxon>Roseobacteraceae</taxon>
        <taxon>Celeribacter</taxon>
    </lineage>
</organism>
<evidence type="ECO:0000313" key="1">
    <source>
        <dbReference type="EMBL" id="GAA3856545.1"/>
    </source>
</evidence>
<evidence type="ECO:0000313" key="2">
    <source>
        <dbReference type="Proteomes" id="UP001399917"/>
    </source>
</evidence>
<proteinExistence type="predicted"/>
<keyword evidence="2" id="KW-1185">Reference proteome</keyword>